<dbReference type="Proteomes" id="UP001500729">
    <property type="component" value="Unassembled WGS sequence"/>
</dbReference>
<organism evidence="1 2">
    <name type="scientific">Saccharopolyspora erythraea</name>
    <name type="common">Streptomyces erythraeus</name>
    <dbReference type="NCBI Taxonomy" id="1836"/>
    <lineage>
        <taxon>Bacteria</taxon>
        <taxon>Bacillati</taxon>
        <taxon>Actinomycetota</taxon>
        <taxon>Actinomycetes</taxon>
        <taxon>Pseudonocardiales</taxon>
        <taxon>Pseudonocardiaceae</taxon>
        <taxon>Saccharopolyspora</taxon>
    </lineage>
</organism>
<name>A0ABP3MVX9_SACER</name>
<proteinExistence type="predicted"/>
<keyword evidence="2" id="KW-1185">Reference proteome</keyword>
<dbReference type="EMBL" id="BAAAGS010000015">
    <property type="protein sequence ID" value="GAA0526799.1"/>
    <property type="molecule type" value="Genomic_DNA"/>
</dbReference>
<dbReference type="RefSeq" id="WP_029621438.1">
    <property type="nucleotide sequence ID" value="NZ_BAAAGS010000015.1"/>
</dbReference>
<comment type="caution">
    <text evidence="1">The sequence shown here is derived from an EMBL/GenBank/DDBJ whole genome shotgun (WGS) entry which is preliminary data.</text>
</comment>
<reference evidence="2" key="1">
    <citation type="journal article" date="2019" name="Int. J. Syst. Evol. Microbiol.">
        <title>The Global Catalogue of Microorganisms (GCM) 10K type strain sequencing project: providing services to taxonomists for standard genome sequencing and annotation.</title>
        <authorList>
            <consortium name="The Broad Institute Genomics Platform"/>
            <consortium name="The Broad Institute Genome Sequencing Center for Infectious Disease"/>
            <person name="Wu L."/>
            <person name="Ma J."/>
        </authorList>
    </citation>
    <scope>NUCLEOTIDE SEQUENCE [LARGE SCALE GENOMIC DNA]</scope>
    <source>
        <strain evidence="2">JCM 10303</strain>
    </source>
</reference>
<accession>A0ABP3MVX9</accession>
<sequence length="345" mass="37663">MPPVAVHFNGGVNLPDTTTVLRTLAERVPRGLRRLPDGETGERAQWIGYQRPRLEATPGLELVAGEPGAEGPYGGGPTLRVSDATDPDRIAWPEIGYASEYRASYATFRELRAEGVVPADVRFQVEYPTPQAVSQLFHPADRPRITPSYERALLADLDRILAAVPHRDLAVQWDAAVETVTADLAPETLDEHSGQLAGLVDRVPGDVHAGVHLCYGDAGHEHMVEPESLATQVRLANAVVRRARRPLDWLSFTVPQYRADEAYFAPLADLRTGPGTELFFALVPYHPEEQAAGTTEAQVALVDRYLPGGSGPWGICTECGMARADRADVPRLLDLHREILAQHSA</sequence>
<dbReference type="Gene3D" id="3.20.20.210">
    <property type="match status" value="1"/>
</dbReference>
<gene>
    <name evidence="1" type="ORF">GCM10009533_27670</name>
</gene>
<protein>
    <submittedName>
        <fullName evidence="1">Uncharacterized protein</fullName>
    </submittedName>
</protein>
<dbReference type="InterPro" id="IPR038071">
    <property type="entry name" value="UROD/MetE-like_sf"/>
</dbReference>
<evidence type="ECO:0000313" key="1">
    <source>
        <dbReference type="EMBL" id="GAA0526799.1"/>
    </source>
</evidence>
<dbReference type="SUPFAM" id="SSF51726">
    <property type="entry name" value="UROD/MetE-like"/>
    <property type="match status" value="1"/>
</dbReference>
<evidence type="ECO:0000313" key="2">
    <source>
        <dbReference type="Proteomes" id="UP001500729"/>
    </source>
</evidence>